<dbReference type="InterPro" id="IPR000182">
    <property type="entry name" value="GNAT_dom"/>
</dbReference>
<dbReference type="Pfam" id="PF13302">
    <property type="entry name" value="Acetyltransf_3"/>
    <property type="match status" value="1"/>
</dbReference>
<dbReference type="EMBL" id="BAABLP010000002">
    <property type="protein sequence ID" value="GAA4742886.1"/>
    <property type="molecule type" value="Genomic_DNA"/>
</dbReference>
<proteinExistence type="inferred from homology"/>
<dbReference type="PANTHER" id="PTHR43792:SF8">
    <property type="entry name" value="[RIBOSOMAL PROTEIN US5]-ALANINE N-ACETYLTRANSFERASE"/>
    <property type="match status" value="1"/>
</dbReference>
<dbReference type="PROSITE" id="PS51186">
    <property type="entry name" value="GNAT"/>
    <property type="match status" value="1"/>
</dbReference>
<dbReference type="RefSeq" id="WP_345480227.1">
    <property type="nucleotide sequence ID" value="NZ_BAABLP010000002.1"/>
</dbReference>
<dbReference type="Gene3D" id="3.40.630.30">
    <property type="match status" value="1"/>
</dbReference>
<keyword evidence="1" id="KW-0808">Transferase</keyword>
<organism evidence="5 6">
    <name type="scientific">Amnibacterium soli</name>
    <dbReference type="NCBI Taxonomy" id="1282736"/>
    <lineage>
        <taxon>Bacteria</taxon>
        <taxon>Bacillati</taxon>
        <taxon>Actinomycetota</taxon>
        <taxon>Actinomycetes</taxon>
        <taxon>Micrococcales</taxon>
        <taxon>Microbacteriaceae</taxon>
        <taxon>Amnibacterium</taxon>
    </lineage>
</organism>
<feature type="domain" description="N-acetyltransferase" evidence="4">
    <location>
        <begin position="19"/>
        <end position="187"/>
    </location>
</feature>
<reference evidence="6" key="1">
    <citation type="journal article" date="2019" name="Int. J. Syst. Evol. Microbiol.">
        <title>The Global Catalogue of Microorganisms (GCM) 10K type strain sequencing project: providing services to taxonomists for standard genome sequencing and annotation.</title>
        <authorList>
            <consortium name="The Broad Institute Genomics Platform"/>
            <consortium name="The Broad Institute Genome Sequencing Center for Infectious Disease"/>
            <person name="Wu L."/>
            <person name="Ma J."/>
        </authorList>
    </citation>
    <scope>NUCLEOTIDE SEQUENCE [LARGE SCALE GENOMIC DNA]</scope>
    <source>
        <strain evidence="6">JCM 19015</strain>
    </source>
</reference>
<evidence type="ECO:0000256" key="3">
    <source>
        <dbReference type="ARBA" id="ARBA00038502"/>
    </source>
</evidence>
<dbReference type="InterPro" id="IPR051531">
    <property type="entry name" value="N-acetyltransferase"/>
</dbReference>
<evidence type="ECO:0000313" key="6">
    <source>
        <dbReference type="Proteomes" id="UP001500121"/>
    </source>
</evidence>
<name>A0ABP8YZZ8_9MICO</name>
<dbReference type="PANTHER" id="PTHR43792">
    <property type="entry name" value="GNAT FAMILY, PUTATIVE (AFU_ORTHOLOGUE AFUA_3G00765)-RELATED-RELATED"/>
    <property type="match status" value="1"/>
</dbReference>
<evidence type="ECO:0000313" key="5">
    <source>
        <dbReference type="EMBL" id="GAA4742886.1"/>
    </source>
</evidence>
<dbReference type="SUPFAM" id="SSF55729">
    <property type="entry name" value="Acyl-CoA N-acyltransferases (Nat)"/>
    <property type="match status" value="1"/>
</dbReference>
<sequence>MGIEQVWPLFGLRIETPRLVLRTATDDDLPGLAEAAIAGVHEPDRMPFAFPWTDAAPDDLRVSLARFHWRLRAQTGPDDWWVALAVEHDGRLIRSQDVRGVRFADLRTVDSGSWLTRGAQGRGFGTEMRAGMLQLAFDHLGAEWAESAASSWNAASLRVSEKLGYARNGVTRMRVRPGEVVDKQQLRLSRDAFVRPPWTARVTLPDAARALLLGTAP</sequence>
<dbReference type="InterPro" id="IPR016181">
    <property type="entry name" value="Acyl_CoA_acyltransferase"/>
</dbReference>
<evidence type="ECO:0000259" key="4">
    <source>
        <dbReference type="PROSITE" id="PS51186"/>
    </source>
</evidence>
<comment type="caution">
    <text evidence="5">The sequence shown here is derived from an EMBL/GenBank/DDBJ whole genome shotgun (WGS) entry which is preliminary data.</text>
</comment>
<accession>A0ABP8YZZ8</accession>
<evidence type="ECO:0000256" key="2">
    <source>
        <dbReference type="ARBA" id="ARBA00023315"/>
    </source>
</evidence>
<dbReference type="Proteomes" id="UP001500121">
    <property type="component" value="Unassembled WGS sequence"/>
</dbReference>
<comment type="similarity">
    <text evidence="3">Belongs to the acetyltransferase family. RimJ subfamily.</text>
</comment>
<gene>
    <name evidence="5" type="ORF">GCM10025783_12950</name>
</gene>
<keyword evidence="6" id="KW-1185">Reference proteome</keyword>
<keyword evidence="2" id="KW-0012">Acyltransferase</keyword>
<evidence type="ECO:0000256" key="1">
    <source>
        <dbReference type="ARBA" id="ARBA00022679"/>
    </source>
</evidence>
<protein>
    <submittedName>
        <fullName evidence="5">GNAT family N-acetyltransferase</fullName>
    </submittedName>
</protein>